<dbReference type="EC" id="3.1.-.-" evidence="13"/>
<evidence type="ECO:0000313" key="16">
    <source>
        <dbReference type="Proteomes" id="UP000027135"/>
    </source>
</evidence>
<dbReference type="PROSITE" id="PS51999">
    <property type="entry name" value="ZF_GRF"/>
    <property type="match status" value="1"/>
</dbReference>
<keyword evidence="15" id="KW-0456">Lyase</keyword>
<evidence type="ECO:0000256" key="7">
    <source>
        <dbReference type="ARBA" id="ARBA00022842"/>
    </source>
</evidence>
<feature type="site" description="Important for catalytic activity" evidence="11">
    <location>
        <position position="283"/>
    </location>
</feature>
<feature type="site" description="Interaction with DNA substrate" evidence="11">
    <location>
        <position position="309"/>
    </location>
</feature>
<dbReference type="GO" id="GO:0008270">
    <property type="term" value="F:zinc ion binding"/>
    <property type="evidence" value="ECO:0007669"/>
    <property type="project" value="UniProtKB-KW"/>
</dbReference>
<evidence type="ECO:0000256" key="8">
    <source>
        <dbReference type="ARBA" id="ARBA00023242"/>
    </source>
</evidence>
<dbReference type="InParanoid" id="A0A067R6R6"/>
<keyword evidence="6" id="KW-0862">Zinc</keyword>
<dbReference type="NCBIfam" id="TIGR00633">
    <property type="entry name" value="xth"/>
    <property type="match status" value="1"/>
</dbReference>
<feature type="binding site" evidence="10">
    <location>
        <position position="17"/>
    </location>
    <ligand>
        <name>Mg(2+)</name>
        <dbReference type="ChEBI" id="CHEBI:18420"/>
        <label>1</label>
    </ligand>
</feature>
<dbReference type="InterPro" id="IPR010666">
    <property type="entry name" value="Znf_GRF"/>
</dbReference>
<gene>
    <name evidence="15" type="ORF">L798_11935</name>
</gene>
<feature type="site" description="Transition state stabilizer" evidence="11">
    <location>
        <position position="200"/>
    </location>
</feature>
<keyword evidence="13" id="KW-0234">DNA repair</keyword>
<dbReference type="PROSITE" id="PS51435">
    <property type="entry name" value="AP_NUCLEASE_F1_4"/>
    <property type="match status" value="1"/>
</dbReference>
<name>A0A067R6R6_ZOONE</name>
<dbReference type="CDD" id="cd09088">
    <property type="entry name" value="Ape2-like_AP-endo"/>
    <property type="match status" value="1"/>
</dbReference>
<evidence type="ECO:0000256" key="3">
    <source>
        <dbReference type="ARBA" id="ARBA00022723"/>
    </source>
</evidence>
<feature type="binding site" evidence="10">
    <location>
        <position position="47"/>
    </location>
    <ligand>
        <name>Mg(2+)</name>
        <dbReference type="ChEBI" id="CHEBI:18420"/>
        <label>1</label>
    </ligand>
</feature>
<keyword evidence="4 12" id="KW-0863">Zinc-finger</keyword>
<evidence type="ECO:0000256" key="11">
    <source>
        <dbReference type="PIRSR" id="PIRSR604808-3"/>
    </source>
</evidence>
<feature type="binding site" evidence="10">
    <location>
        <position position="198"/>
    </location>
    <ligand>
        <name>Mg(2+)</name>
        <dbReference type="ChEBI" id="CHEBI:18420"/>
        <label>1</label>
    </ligand>
</feature>
<dbReference type="GO" id="GO:0005634">
    <property type="term" value="C:nucleus"/>
    <property type="evidence" value="ECO:0007669"/>
    <property type="project" value="TreeGrafter"/>
</dbReference>
<dbReference type="eggNOG" id="KOG1294">
    <property type="taxonomic scope" value="Eukaryota"/>
</dbReference>
<sequence>MSENQQELNKVKIITWNVNGIRSLYKDAAFIKKGLDSLDGDIICLQETKITRSALDQGTAIVDGYNSYYAFSRRSGYSGVATYCKDAFTPFRAEEGLSGLFESSGAVDSVGCYGNIRAEFSKIELREIDLEGRAVITQHKIKISSGEDKTLTIINVYCPRADLNNTERLRVKLRFYHLLEVRTRAILDSGSYVIIVGDINACHKPIDHCDPSDVEEFNENPCRKWLNHIIYNPSAEVNTNNVNISTFHLIDAFRFVNPVEENAFTCWCTTLNARSTNYGTRIDYILIDLRLGGEMDDCIILRDVLGSDHCPVKAIIYLKFLRSPKYPSFCTKYYPEFAGTQKKLSEFFSKKSCDQEICTNTTIDYTEDATISFGKRKLPGTKVMPNRSKGDTKKQRGISSFFKLLSSETQSTDSCESVDVHSQDSGKESSLESLSSLSALSEVRPDSCESFQPLPIVDTPSSGDMTEEGSSIVVCNESEAEQNCSAISGREKKAASDAWKSMLTGPKAPPKCKGHREPCVQRCVKKKGPNFKRKFWVCARGEGRSNDPHAKCDYFQWYSNR</sequence>
<dbReference type="InterPro" id="IPR036691">
    <property type="entry name" value="Endo/exonu/phosph_ase_sf"/>
</dbReference>
<evidence type="ECO:0000313" key="15">
    <source>
        <dbReference type="EMBL" id="KDR13976.1"/>
    </source>
</evidence>
<evidence type="ECO:0000256" key="1">
    <source>
        <dbReference type="ARBA" id="ARBA00000493"/>
    </source>
</evidence>
<feature type="active site" evidence="9">
    <location>
        <position position="157"/>
    </location>
</feature>
<dbReference type="Gene3D" id="3.60.10.10">
    <property type="entry name" value="Endonuclease/exonuclease/phosphatase"/>
    <property type="match status" value="1"/>
</dbReference>
<dbReference type="Proteomes" id="UP000027135">
    <property type="component" value="Unassembled WGS sequence"/>
</dbReference>
<feature type="binding site" evidence="10">
    <location>
        <position position="200"/>
    </location>
    <ligand>
        <name>Mg(2+)</name>
        <dbReference type="ChEBI" id="CHEBI:18420"/>
        <label>1</label>
    </ligand>
</feature>
<dbReference type="OMA" id="SFWICPR"/>
<organism evidence="15 16">
    <name type="scientific">Zootermopsis nevadensis</name>
    <name type="common">Dampwood termite</name>
    <dbReference type="NCBI Taxonomy" id="136037"/>
    <lineage>
        <taxon>Eukaryota</taxon>
        <taxon>Metazoa</taxon>
        <taxon>Ecdysozoa</taxon>
        <taxon>Arthropoda</taxon>
        <taxon>Hexapoda</taxon>
        <taxon>Insecta</taxon>
        <taxon>Pterygota</taxon>
        <taxon>Neoptera</taxon>
        <taxon>Polyneoptera</taxon>
        <taxon>Dictyoptera</taxon>
        <taxon>Blattodea</taxon>
        <taxon>Blattoidea</taxon>
        <taxon>Termitoidae</taxon>
        <taxon>Termopsidae</taxon>
        <taxon>Zootermopsis</taxon>
    </lineage>
</organism>
<keyword evidence="5" id="KW-0378">Hydrolase</keyword>
<dbReference type="Pfam" id="PF06839">
    <property type="entry name" value="Zn_ribbon_GRF"/>
    <property type="match status" value="1"/>
</dbReference>
<evidence type="ECO:0000256" key="12">
    <source>
        <dbReference type="PROSITE-ProRule" id="PRU01343"/>
    </source>
</evidence>
<dbReference type="Pfam" id="PF03372">
    <property type="entry name" value="Exo_endo_phos"/>
    <property type="match status" value="1"/>
</dbReference>
<dbReference type="OrthoDB" id="498125at2759"/>
<comment type="similarity">
    <text evidence="2 13">Belongs to the DNA repair enzymes AP/ExoA family.</text>
</comment>
<evidence type="ECO:0000256" key="4">
    <source>
        <dbReference type="ARBA" id="ARBA00022771"/>
    </source>
</evidence>
<dbReference type="InterPro" id="IPR004808">
    <property type="entry name" value="AP_endonuc_1"/>
</dbReference>
<keyword evidence="8" id="KW-0539">Nucleus</keyword>
<protein>
    <recommendedName>
        <fullName evidence="13">DNA-(apurinic or apyrimidinic site) endonuclease</fullName>
        <ecNumber evidence="13">3.1.-.-</ecNumber>
    </recommendedName>
</protein>
<keyword evidence="3 10" id="KW-0479">Metal-binding</keyword>
<dbReference type="GO" id="GO:0008311">
    <property type="term" value="F:double-stranded DNA 3'-5' DNA exonuclease activity"/>
    <property type="evidence" value="ECO:0007669"/>
    <property type="project" value="UniProtKB-EC"/>
</dbReference>
<evidence type="ECO:0000256" key="6">
    <source>
        <dbReference type="ARBA" id="ARBA00022833"/>
    </source>
</evidence>
<accession>A0A067R6R6</accession>
<evidence type="ECO:0000256" key="9">
    <source>
        <dbReference type="PIRSR" id="PIRSR604808-1"/>
    </source>
</evidence>
<evidence type="ECO:0000256" key="13">
    <source>
        <dbReference type="RuleBase" id="RU362131"/>
    </source>
</evidence>
<comment type="cofactor">
    <cofactor evidence="10 13">
        <name>Mg(2+)</name>
        <dbReference type="ChEBI" id="CHEBI:18420"/>
    </cofactor>
    <cofactor evidence="10 13">
        <name>Mn(2+)</name>
        <dbReference type="ChEBI" id="CHEBI:29035"/>
    </cofactor>
    <text evidence="10 13">Probably binds two magnesium or manganese ions per subunit.</text>
</comment>
<evidence type="ECO:0000256" key="10">
    <source>
        <dbReference type="PIRSR" id="PIRSR604808-2"/>
    </source>
</evidence>
<dbReference type="AlphaFoldDB" id="A0A067R6R6"/>
<dbReference type="PANTHER" id="PTHR22748:SF4">
    <property type="entry name" value="DNA-(APURINIC OR APYRIMIDINIC SITE) ENDONUCLEASE 2"/>
    <property type="match status" value="1"/>
</dbReference>
<feature type="domain" description="GRF-type" evidence="14">
    <location>
        <begin position="512"/>
        <end position="561"/>
    </location>
</feature>
<evidence type="ECO:0000256" key="2">
    <source>
        <dbReference type="ARBA" id="ARBA00007092"/>
    </source>
</evidence>
<feature type="binding site" evidence="10">
    <location>
        <position position="309"/>
    </location>
    <ligand>
        <name>Mg(2+)</name>
        <dbReference type="ChEBI" id="CHEBI:18420"/>
        <label>2</label>
    </ligand>
</feature>
<feature type="active site" description="Proton donor/acceptor" evidence="9">
    <location>
        <position position="198"/>
    </location>
</feature>
<feature type="active site" description="Proton acceptor" evidence="9">
    <location>
        <position position="309"/>
    </location>
</feature>
<evidence type="ECO:0000259" key="14">
    <source>
        <dbReference type="PROSITE" id="PS51999"/>
    </source>
</evidence>
<dbReference type="InterPro" id="IPR005135">
    <property type="entry name" value="Endo/exonuclease/phosphatase"/>
</dbReference>
<keyword evidence="16" id="KW-1185">Reference proteome</keyword>
<keyword evidence="10" id="KW-0464">Manganese</keyword>
<dbReference type="SUPFAM" id="SSF56219">
    <property type="entry name" value="DNase I-like"/>
    <property type="match status" value="1"/>
</dbReference>
<dbReference type="STRING" id="136037.A0A067R6R6"/>
<reference evidence="15 16" key="1">
    <citation type="journal article" date="2014" name="Nat. Commun.">
        <title>Molecular traces of alternative social organization in a termite genome.</title>
        <authorList>
            <person name="Terrapon N."/>
            <person name="Li C."/>
            <person name="Robertson H.M."/>
            <person name="Ji L."/>
            <person name="Meng X."/>
            <person name="Booth W."/>
            <person name="Chen Z."/>
            <person name="Childers C.P."/>
            <person name="Glastad K.M."/>
            <person name="Gokhale K."/>
            <person name="Gowin J."/>
            <person name="Gronenberg W."/>
            <person name="Hermansen R.A."/>
            <person name="Hu H."/>
            <person name="Hunt B.G."/>
            <person name="Huylmans A.K."/>
            <person name="Khalil S.M."/>
            <person name="Mitchell R.D."/>
            <person name="Munoz-Torres M.C."/>
            <person name="Mustard J.A."/>
            <person name="Pan H."/>
            <person name="Reese J.T."/>
            <person name="Scharf M.E."/>
            <person name="Sun F."/>
            <person name="Vogel H."/>
            <person name="Xiao J."/>
            <person name="Yang W."/>
            <person name="Yang Z."/>
            <person name="Yang Z."/>
            <person name="Zhou J."/>
            <person name="Zhu J."/>
            <person name="Brent C.S."/>
            <person name="Elsik C.G."/>
            <person name="Goodisman M.A."/>
            <person name="Liberles D.A."/>
            <person name="Roe R.M."/>
            <person name="Vargo E.L."/>
            <person name="Vilcinskas A."/>
            <person name="Wang J."/>
            <person name="Bornberg-Bauer E."/>
            <person name="Korb J."/>
            <person name="Zhang G."/>
            <person name="Liebig J."/>
        </authorList>
    </citation>
    <scope>NUCLEOTIDE SEQUENCE [LARGE SCALE GENOMIC DNA]</scope>
    <source>
        <tissue evidence="15">Whole organism</tissue>
    </source>
</reference>
<keyword evidence="13" id="KW-0227">DNA damage</keyword>
<dbReference type="EMBL" id="KK852908">
    <property type="protein sequence ID" value="KDR13976.1"/>
    <property type="molecule type" value="Genomic_DNA"/>
</dbReference>
<proteinExistence type="inferred from homology"/>
<dbReference type="GO" id="GO:0003906">
    <property type="term" value="F:DNA-(apurinic or apyrimidinic site) endonuclease activity"/>
    <property type="evidence" value="ECO:0007669"/>
    <property type="project" value="TreeGrafter"/>
</dbReference>
<comment type="catalytic activity">
    <reaction evidence="1">
        <text>Exonucleolytic cleavage in the 3'- to 5'-direction to yield nucleoside 5'-phosphates.</text>
        <dbReference type="EC" id="3.1.11.2"/>
    </reaction>
</comment>
<dbReference type="GO" id="GO:0008081">
    <property type="term" value="F:phosphoric diester hydrolase activity"/>
    <property type="evidence" value="ECO:0007669"/>
    <property type="project" value="TreeGrafter"/>
</dbReference>
<keyword evidence="7 10" id="KW-0460">Magnesium</keyword>
<evidence type="ECO:0000256" key="5">
    <source>
        <dbReference type="ARBA" id="ARBA00022801"/>
    </source>
</evidence>
<dbReference type="GO" id="GO:0006284">
    <property type="term" value="P:base-excision repair"/>
    <property type="evidence" value="ECO:0007669"/>
    <property type="project" value="TreeGrafter"/>
</dbReference>
<dbReference type="GO" id="GO:0016829">
    <property type="term" value="F:lyase activity"/>
    <property type="evidence" value="ECO:0007669"/>
    <property type="project" value="UniProtKB-KW"/>
</dbReference>
<dbReference type="PANTHER" id="PTHR22748">
    <property type="entry name" value="AP ENDONUCLEASE"/>
    <property type="match status" value="1"/>
</dbReference>
<feature type="binding site" evidence="10">
    <location>
        <position position="308"/>
    </location>
    <ligand>
        <name>Mg(2+)</name>
        <dbReference type="ChEBI" id="CHEBI:18420"/>
        <label>1</label>
    </ligand>
</feature>